<dbReference type="Gene3D" id="3.40.50.410">
    <property type="entry name" value="von Willebrand factor, type A domain"/>
    <property type="match status" value="1"/>
</dbReference>
<dbReference type="PIRSF" id="PIRSF020634">
    <property type="entry name" value="TerY_vWA"/>
    <property type="match status" value="1"/>
</dbReference>
<dbReference type="Proteomes" id="UP001218895">
    <property type="component" value="Chromosome"/>
</dbReference>
<dbReference type="InterPro" id="IPR002035">
    <property type="entry name" value="VWF_A"/>
</dbReference>
<sequence>MTLEDIVEIAYPQQPHCPTILLLDVSGSMVIGDKISQLNEGIRIFKEEIEQDELARKRVDVSVITFGSKVEVAHDFSSVEDFNPPELIADGLTPMGDAIKKTLDILEKRKNEYKKEGIDYYRPWIFLITDGEPTDMSEGDDKWNEIVSEIHKGEDEGRFLFFAVGVDSADMETLKKISPPARTPIKLKENHFKEMFLWLSKSQTKVSASTMGEQVILDDPFGTNGWGEIPSI</sequence>
<accession>A0AAF0FS62</accession>
<evidence type="ECO:0000313" key="3">
    <source>
        <dbReference type="Proteomes" id="UP001218895"/>
    </source>
</evidence>
<dbReference type="AlphaFoldDB" id="A0AAF0FS62"/>
<keyword evidence="3" id="KW-1185">Reference proteome</keyword>
<dbReference type="RefSeq" id="WP_278100354.1">
    <property type="nucleotide sequence ID" value="NZ_CP091092.1"/>
</dbReference>
<protein>
    <submittedName>
        <fullName evidence="2">VWA domain-containing protein</fullName>
    </submittedName>
</protein>
<dbReference type="EMBL" id="CP091092">
    <property type="protein sequence ID" value="WFN37514.1"/>
    <property type="molecule type" value="Genomic_DNA"/>
</dbReference>
<dbReference type="PROSITE" id="PS50234">
    <property type="entry name" value="VWFA"/>
    <property type="match status" value="1"/>
</dbReference>
<gene>
    <name evidence="2" type="ORF">L1994_03765</name>
</gene>
<dbReference type="SUPFAM" id="SSF53300">
    <property type="entry name" value="vWA-like"/>
    <property type="match status" value="1"/>
</dbReference>
<dbReference type="SMART" id="SM00327">
    <property type="entry name" value="VWA"/>
    <property type="match status" value="1"/>
</dbReference>
<evidence type="ECO:0000259" key="1">
    <source>
        <dbReference type="PROSITE" id="PS50234"/>
    </source>
</evidence>
<reference evidence="2" key="1">
    <citation type="submission" date="2022-01" db="EMBL/GenBank/DDBJ databases">
        <title>Complete genome of Methanomicrobium antiquum DSM 21220.</title>
        <authorList>
            <person name="Chen S.-C."/>
            <person name="You Y.-T."/>
            <person name="Zhou Y.-Z."/>
            <person name="Lai M.-C."/>
        </authorList>
    </citation>
    <scope>NUCLEOTIDE SEQUENCE</scope>
    <source>
        <strain evidence="2">DSM 21220</strain>
    </source>
</reference>
<name>A0AAF0FS62_9EURY</name>
<evidence type="ECO:0000313" key="2">
    <source>
        <dbReference type="EMBL" id="WFN37514.1"/>
    </source>
</evidence>
<dbReference type="KEGG" id="manq:L1994_03765"/>
<proteinExistence type="predicted"/>
<dbReference type="Pfam" id="PF00092">
    <property type="entry name" value="VWA"/>
    <property type="match status" value="1"/>
</dbReference>
<dbReference type="InterPro" id="IPR036465">
    <property type="entry name" value="vWFA_dom_sf"/>
</dbReference>
<organism evidence="2 3">
    <name type="scientific">Methanomicrobium antiquum</name>
    <dbReference type="NCBI Taxonomy" id="487686"/>
    <lineage>
        <taxon>Archaea</taxon>
        <taxon>Methanobacteriati</taxon>
        <taxon>Methanobacteriota</taxon>
        <taxon>Stenosarchaea group</taxon>
        <taxon>Methanomicrobia</taxon>
        <taxon>Methanomicrobiales</taxon>
        <taxon>Methanomicrobiaceae</taxon>
        <taxon>Methanomicrobium</taxon>
    </lineage>
</organism>
<dbReference type="InterPro" id="IPR011392">
    <property type="entry name" value="Tellurite-R_TerY"/>
</dbReference>
<feature type="domain" description="VWFA" evidence="1">
    <location>
        <begin position="18"/>
        <end position="206"/>
    </location>
</feature>
<dbReference type="GeneID" id="79949485"/>